<feature type="transmembrane region" description="Helical" evidence="1">
    <location>
        <begin position="146"/>
        <end position="166"/>
    </location>
</feature>
<keyword evidence="1" id="KW-1133">Transmembrane helix</keyword>
<feature type="transmembrane region" description="Helical" evidence="1">
    <location>
        <begin position="198"/>
        <end position="219"/>
    </location>
</feature>
<dbReference type="KEGG" id="gms:SOIL9_67210"/>
<evidence type="ECO:0000313" key="2">
    <source>
        <dbReference type="EMBL" id="VTR90993.1"/>
    </source>
</evidence>
<dbReference type="Proteomes" id="UP000464178">
    <property type="component" value="Chromosome"/>
</dbReference>
<keyword evidence="3" id="KW-1185">Reference proteome</keyword>
<dbReference type="RefSeq" id="WP_162666051.1">
    <property type="nucleotide sequence ID" value="NZ_LR593886.1"/>
</dbReference>
<reference evidence="2 3" key="1">
    <citation type="submission" date="2019-05" db="EMBL/GenBank/DDBJ databases">
        <authorList>
            <consortium name="Science for Life Laboratories"/>
        </authorList>
    </citation>
    <scope>NUCLEOTIDE SEQUENCE [LARGE SCALE GENOMIC DNA]</scope>
    <source>
        <strain evidence="2">Soil9</strain>
    </source>
</reference>
<accession>A0A6P2CQ15</accession>
<sequence length="234" mass="24902">MHAANAITLDTTLPGASRRRVWVHPEVKSHSLVVLTFDRLYVAPPTGVPKAELLAAIGAGGNLEDLLGPLAVVVELVAVQNLKLDLLANSLVVEYANGLGTSRLTVVFASPEAADLCFTKLWRRLGDGHKLQPYQRDAWSLARGPLVMLAGVLAATAALALTLSVFEDMASARAAARLSAPDGMTLPKSPLEHLLGWMSWRGVCAVGGIAAGASQVWLYRKLTRPPVSLEVTRT</sequence>
<dbReference type="EMBL" id="LR593886">
    <property type="protein sequence ID" value="VTR90993.1"/>
    <property type="molecule type" value="Genomic_DNA"/>
</dbReference>
<protein>
    <submittedName>
        <fullName evidence="2">Uncharacterized protein</fullName>
    </submittedName>
</protein>
<keyword evidence="1" id="KW-0472">Membrane</keyword>
<evidence type="ECO:0000313" key="3">
    <source>
        <dbReference type="Proteomes" id="UP000464178"/>
    </source>
</evidence>
<name>A0A6P2CQ15_9BACT</name>
<organism evidence="2 3">
    <name type="scientific">Gemmata massiliana</name>
    <dbReference type="NCBI Taxonomy" id="1210884"/>
    <lineage>
        <taxon>Bacteria</taxon>
        <taxon>Pseudomonadati</taxon>
        <taxon>Planctomycetota</taxon>
        <taxon>Planctomycetia</taxon>
        <taxon>Gemmatales</taxon>
        <taxon>Gemmataceae</taxon>
        <taxon>Gemmata</taxon>
    </lineage>
</organism>
<keyword evidence="1" id="KW-0812">Transmembrane</keyword>
<evidence type="ECO:0000256" key="1">
    <source>
        <dbReference type="SAM" id="Phobius"/>
    </source>
</evidence>
<gene>
    <name evidence="2" type="ORF">SOIL9_67210</name>
</gene>
<proteinExistence type="predicted"/>
<dbReference type="AlphaFoldDB" id="A0A6P2CQ15"/>